<dbReference type="AlphaFoldDB" id="A0A0W0ZK73"/>
<protein>
    <submittedName>
        <fullName evidence="1">Dot/Icm T4SS effector</fullName>
    </submittedName>
</protein>
<proteinExistence type="predicted"/>
<name>A0A0W0ZK73_9GAMM</name>
<evidence type="ECO:0000313" key="1">
    <source>
        <dbReference type="EMBL" id="KTD69380.1"/>
    </source>
</evidence>
<comment type="caution">
    <text evidence="1">The sequence shown here is derived from an EMBL/GenBank/DDBJ whole genome shotgun (WGS) entry which is preliminary data.</text>
</comment>
<accession>A0A0W0ZK73</accession>
<keyword evidence="2" id="KW-1185">Reference proteome</keyword>
<reference evidence="1 2" key="1">
    <citation type="submission" date="2015-11" db="EMBL/GenBank/DDBJ databases">
        <title>Genomic analysis of 38 Legionella species identifies large and diverse effector repertoires.</title>
        <authorList>
            <person name="Burstein D."/>
            <person name="Amaro F."/>
            <person name="Zusman T."/>
            <person name="Lifshitz Z."/>
            <person name="Cohen O."/>
            <person name="Gilbert J.A."/>
            <person name="Pupko T."/>
            <person name="Shuman H.A."/>
            <person name="Segal G."/>
        </authorList>
    </citation>
    <scope>NUCLEOTIDE SEQUENCE [LARGE SCALE GENOMIC DNA]</scope>
    <source>
        <strain evidence="1 2">IMVS3376</strain>
    </source>
</reference>
<dbReference type="PATRIC" id="fig|947033.5.peg.2693"/>
<dbReference type="STRING" id="947033.Lste_2538"/>
<dbReference type="OrthoDB" id="5640732at2"/>
<organism evidence="1 2">
    <name type="scientific">Legionella steelei</name>
    <dbReference type="NCBI Taxonomy" id="947033"/>
    <lineage>
        <taxon>Bacteria</taxon>
        <taxon>Pseudomonadati</taxon>
        <taxon>Pseudomonadota</taxon>
        <taxon>Gammaproteobacteria</taxon>
        <taxon>Legionellales</taxon>
        <taxon>Legionellaceae</taxon>
        <taxon>Legionella</taxon>
    </lineage>
</organism>
<evidence type="ECO:0000313" key="2">
    <source>
        <dbReference type="Proteomes" id="UP000054926"/>
    </source>
</evidence>
<dbReference type="EMBL" id="LNYY01000019">
    <property type="protein sequence ID" value="KTD69380.1"/>
    <property type="molecule type" value="Genomic_DNA"/>
</dbReference>
<dbReference type="Proteomes" id="UP000054926">
    <property type="component" value="Unassembled WGS sequence"/>
</dbReference>
<sequence>MWTKFFSNGVLEKGIGYGKGLFEMADPLVGNQILKLQKNSLLARVDGRGLDVLYQQNGIMPRISERQLQTIRHSNVERYQKYNEQPFAWGACNSIQDLLTFITQNKSHTEKSWIHKFYGKSTPLLMLKYATGIEAEGLDQEKEEIIVQHVPFSQFIASTCPKYRERFLNGGMVPNAMYEYNHDLPKSMCIANLLTEQGVLTWLLINKAEQAFTEVCKAIYADMTQEMLTERFRNPQLVDAISNALKLDHTLKM</sequence>
<dbReference type="RefSeq" id="WP_058511328.1">
    <property type="nucleotide sequence ID" value="NZ_LNYY01000019.1"/>
</dbReference>
<gene>
    <name evidence="1" type="ORF">Lste_2538</name>
</gene>